<name>A0A1G6RDF5_NIADE</name>
<organism evidence="2 3">
    <name type="scientific">Niabella drilacis (strain DSM 25811 / CCM 8410 / CCUG 62505 / LMG 26954 / E90)</name>
    <dbReference type="NCBI Taxonomy" id="1285928"/>
    <lineage>
        <taxon>Bacteria</taxon>
        <taxon>Pseudomonadati</taxon>
        <taxon>Bacteroidota</taxon>
        <taxon>Chitinophagia</taxon>
        <taxon>Chitinophagales</taxon>
        <taxon>Chitinophagaceae</taxon>
        <taxon>Niabella</taxon>
    </lineage>
</organism>
<dbReference type="OrthoDB" id="959050at2"/>
<dbReference type="AlphaFoldDB" id="A0A1G6RDF5"/>
<proteinExistence type="predicted"/>
<evidence type="ECO:0000313" key="2">
    <source>
        <dbReference type="EMBL" id="SDD02670.1"/>
    </source>
</evidence>
<keyword evidence="3" id="KW-1185">Reference proteome</keyword>
<reference evidence="3" key="1">
    <citation type="submission" date="2016-10" db="EMBL/GenBank/DDBJ databases">
        <authorList>
            <person name="Varghese N."/>
            <person name="Submissions S."/>
        </authorList>
    </citation>
    <scope>NUCLEOTIDE SEQUENCE [LARGE SCALE GENOMIC DNA]</scope>
    <source>
        <strain evidence="3">DSM 25811 / CCM 8410 / LMG 26954 / E90</strain>
    </source>
</reference>
<evidence type="ECO:0000313" key="3">
    <source>
        <dbReference type="Proteomes" id="UP000198757"/>
    </source>
</evidence>
<evidence type="ECO:0000256" key="1">
    <source>
        <dbReference type="SAM" id="MobiDB-lite"/>
    </source>
</evidence>
<sequence length="60" mass="6703">MRFLRETGIAVQVARFSGRVWIQTTDTDVLTLELQNRKGNDDSRAVAPDGPQDSGLQEQD</sequence>
<dbReference type="Proteomes" id="UP000198757">
    <property type="component" value="Unassembled WGS sequence"/>
</dbReference>
<dbReference type="RefSeq" id="WP_090390212.1">
    <property type="nucleotide sequence ID" value="NZ_FMZO01000005.1"/>
</dbReference>
<dbReference type="EMBL" id="FMZO01000005">
    <property type="protein sequence ID" value="SDD02670.1"/>
    <property type="molecule type" value="Genomic_DNA"/>
</dbReference>
<gene>
    <name evidence="2" type="ORF">SAMN04487894_105244</name>
</gene>
<protein>
    <submittedName>
        <fullName evidence="2">Uncharacterized protein</fullName>
    </submittedName>
</protein>
<feature type="region of interest" description="Disordered" evidence="1">
    <location>
        <begin position="36"/>
        <end position="60"/>
    </location>
</feature>
<accession>A0A1G6RDF5</accession>